<keyword evidence="3" id="KW-1185">Reference proteome</keyword>
<evidence type="ECO:0000256" key="1">
    <source>
        <dbReference type="SAM" id="SignalP"/>
    </source>
</evidence>
<feature type="signal peptide" evidence="1">
    <location>
        <begin position="1"/>
        <end position="24"/>
    </location>
</feature>
<dbReference type="Gramene" id="TraesCLE_scaffold_002248_01G000100.1">
    <property type="protein sequence ID" value="TraesCLE_scaffold_002248_01G000100.1"/>
    <property type="gene ID" value="TraesCLE_scaffold_002248_01G000100"/>
</dbReference>
<dbReference type="Gramene" id="TraesCS7B02G440500.1">
    <property type="protein sequence ID" value="TraesCS7B02G440500.1.cds1"/>
    <property type="gene ID" value="TraesCS7B02G440500"/>
</dbReference>
<accession>A0A3B6SUB6</accession>
<dbReference type="EnsemblPlants" id="TraesCS7B02G440500.1">
    <property type="protein sequence ID" value="TraesCS7B02G440500.1.cds1"/>
    <property type="gene ID" value="TraesCS7B02G440500"/>
</dbReference>
<evidence type="ECO:0000313" key="2">
    <source>
        <dbReference type="EnsemblPlants" id="TraesCS7B02G440500.1.cds1"/>
    </source>
</evidence>
<dbReference type="Gramene" id="TraesNOR7B03G04299190.1">
    <property type="protein sequence ID" value="TraesNOR7B03G04299190.1.CDS1"/>
    <property type="gene ID" value="TraesNOR7B03G04299190"/>
</dbReference>
<dbReference type="Gramene" id="TraesCS7B03G1190700.1">
    <property type="protein sequence ID" value="TraesCS7B03G1190700.1.CDS1"/>
    <property type="gene ID" value="TraesCS7B03G1190700"/>
</dbReference>
<dbReference type="Gramene" id="TraesRN7B0101194100.1">
    <property type="protein sequence ID" value="TraesRN7B0101194100.1"/>
    <property type="gene ID" value="TraesRN7B0101194100"/>
</dbReference>
<dbReference type="Proteomes" id="UP000019116">
    <property type="component" value="Chromosome 7B"/>
</dbReference>
<dbReference type="OMA" id="AKICIAT"/>
<feature type="chain" id="PRO_5043180872" evidence="1">
    <location>
        <begin position="25"/>
        <end position="85"/>
    </location>
</feature>
<organism evidence="2">
    <name type="scientific">Triticum aestivum</name>
    <name type="common">Wheat</name>
    <dbReference type="NCBI Taxonomy" id="4565"/>
    <lineage>
        <taxon>Eukaryota</taxon>
        <taxon>Viridiplantae</taxon>
        <taxon>Streptophyta</taxon>
        <taxon>Embryophyta</taxon>
        <taxon>Tracheophyta</taxon>
        <taxon>Spermatophyta</taxon>
        <taxon>Magnoliopsida</taxon>
        <taxon>Liliopsida</taxon>
        <taxon>Poales</taxon>
        <taxon>Poaceae</taxon>
        <taxon>BOP clade</taxon>
        <taxon>Pooideae</taxon>
        <taxon>Triticodae</taxon>
        <taxon>Triticeae</taxon>
        <taxon>Triticinae</taxon>
        <taxon>Triticum</taxon>
    </lineage>
</organism>
<dbReference type="AlphaFoldDB" id="A0A3B6SUB6"/>
<reference evidence="2" key="2">
    <citation type="submission" date="2018-10" db="UniProtKB">
        <authorList>
            <consortium name="EnsemblPlants"/>
        </authorList>
    </citation>
    <scope>IDENTIFICATION</scope>
</reference>
<proteinExistence type="predicted"/>
<name>A0A3B6SUB6_WHEAT</name>
<dbReference type="Gramene" id="TraesJUL7B03G04291710.1">
    <property type="protein sequence ID" value="TraesJUL7B03G04291710.1.CDS1"/>
    <property type="gene ID" value="TraesJUL7B03G04291710"/>
</dbReference>
<protein>
    <submittedName>
        <fullName evidence="2">Uncharacterized protein</fullName>
    </submittedName>
</protein>
<keyword evidence="1" id="KW-0732">Signal</keyword>
<evidence type="ECO:0000313" key="3">
    <source>
        <dbReference type="Proteomes" id="UP000019116"/>
    </source>
</evidence>
<dbReference type="Gramene" id="TraesROB_scaffold_069393_01G000400.1">
    <property type="protein sequence ID" value="TraesROB_scaffold_069393_01G000400.1"/>
    <property type="gene ID" value="TraesROB_scaffold_069393_01G000400"/>
</dbReference>
<reference evidence="2" key="1">
    <citation type="submission" date="2018-08" db="EMBL/GenBank/DDBJ databases">
        <authorList>
            <person name="Rossello M."/>
        </authorList>
    </citation>
    <scope>NUCLEOTIDE SEQUENCE [LARGE SCALE GENOMIC DNA]</scope>
    <source>
        <strain evidence="2">cv. Chinese Spring</strain>
    </source>
</reference>
<sequence length="85" mass="9540">MSSAKICITTMIVLVLLLEATVDAGFRMGSGFCQSDHGLVDCQTLSTSTSKYGNKQTWPIVWPVWFAKCPQGKRFWCTERWCACI</sequence>